<dbReference type="PRINTS" id="PR00081">
    <property type="entry name" value="GDHRDH"/>
</dbReference>
<dbReference type="SUPFAM" id="SSF51735">
    <property type="entry name" value="NAD(P)-binding Rossmann-fold domains"/>
    <property type="match status" value="1"/>
</dbReference>
<dbReference type="InterPro" id="IPR050259">
    <property type="entry name" value="SDR"/>
</dbReference>
<dbReference type="Proteomes" id="UP001500074">
    <property type="component" value="Unassembled WGS sequence"/>
</dbReference>
<keyword evidence="3" id="KW-1185">Reference proteome</keyword>
<dbReference type="PANTHER" id="PTHR42879:SF6">
    <property type="entry name" value="NADPH-DEPENDENT REDUCTASE BACG"/>
    <property type="match status" value="1"/>
</dbReference>
<dbReference type="InterPro" id="IPR036291">
    <property type="entry name" value="NAD(P)-bd_dom_sf"/>
</dbReference>
<gene>
    <name evidence="2" type="ORF">GCM10023342_16240</name>
</gene>
<sequence>MALITGGSEGIGLATARVLAAEGARVVLAARREATLRSAAREIEALGGHPPVIVSADMATAEAPARAVQAAIDAHGELDILINNAGSSASGPFLESDDALWQADFDLKLMGAIRCTRAALPYLKVSAAAAIVNITTVAGKAAPANSLPTSATRAAGIALTKSLANELGNAGVRVNTVCIGRVRSAQVERRWQREAPELSWDEYSTRQSQAIPLGRLGDASEVANCIAFLVSPCASYVTGASLNVDGGRSPVV</sequence>
<dbReference type="Gene3D" id="3.40.50.720">
    <property type="entry name" value="NAD(P)-binding Rossmann-like Domain"/>
    <property type="match status" value="1"/>
</dbReference>
<evidence type="ECO:0000256" key="1">
    <source>
        <dbReference type="ARBA" id="ARBA00006484"/>
    </source>
</evidence>
<name>A0ABP9RCR8_9GAMM</name>
<dbReference type="PANTHER" id="PTHR42879">
    <property type="entry name" value="3-OXOACYL-(ACYL-CARRIER-PROTEIN) REDUCTASE"/>
    <property type="match status" value="1"/>
</dbReference>
<dbReference type="Pfam" id="PF13561">
    <property type="entry name" value="adh_short_C2"/>
    <property type="match status" value="1"/>
</dbReference>
<comment type="similarity">
    <text evidence="1">Belongs to the short-chain dehydrogenases/reductases (SDR) family.</text>
</comment>
<organism evidence="2 3">
    <name type="scientific">Modicisalibacter zincidurans</name>
    <dbReference type="NCBI Taxonomy" id="1178777"/>
    <lineage>
        <taxon>Bacteria</taxon>
        <taxon>Pseudomonadati</taxon>
        <taxon>Pseudomonadota</taxon>
        <taxon>Gammaproteobacteria</taxon>
        <taxon>Oceanospirillales</taxon>
        <taxon>Halomonadaceae</taxon>
        <taxon>Modicisalibacter</taxon>
    </lineage>
</organism>
<dbReference type="RefSeq" id="WP_201448180.1">
    <property type="nucleotide sequence ID" value="NZ_BAABKI010000018.1"/>
</dbReference>
<evidence type="ECO:0000313" key="3">
    <source>
        <dbReference type="Proteomes" id="UP001500074"/>
    </source>
</evidence>
<reference evidence="3" key="1">
    <citation type="journal article" date="2019" name="Int. J. Syst. Evol. Microbiol.">
        <title>The Global Catalogue of Microorganisms (GCM) 10K type strain sequencing project: providing services to taxonomists for standard genome sequencing and annotation.</title>
        <authorList>
            <consortium name="The Broad Institute Genomics Platform"/>
            <consortium name="The Broad Institute Genome Sequencing Center for Infectious Disease"/>
            <person name="Wu L."/>
            <person name="Ma J."/>
        </authorList>
    </citation>
    <scope>NUCLEOTIDE SEQUENCE [LARGE SCALE GENOMIC DNA]</scope>
    <source>
        <strain evidence="3">JCM 18472</strain>
    </source>
</reference>
<accession>A0ABP9RCR8</accession>
<dbReference type="EMBL" id="BAABKI010000018">
    <property type="protein sequence ID" value="GAA5174686.1"/>
    <property type="molecule type" value="Genomic_DNA"/>
</dbReference>
<protein>
    <submittedName>
        <fullName evidence="2">SDR family oxidoreductase</fullName>
    </submittedName>
</protein>
<dbReference type="InterPro" id="IPR002347">
    <property type="entry name" value="SDR_fam"/>
</dbReference>
<comment type="caution">
    <text evidence="2">The sequence shown here is derived from an EMBL/GenBank/DDBJ whole genome shotgun (WGS) entry which is preliminary data.</text>
</comment>
<evidence type="ECO:0000313" key="2">
    <source>
        <dbReference type="EMBL" id="GAA5174686.1"/>
    </source>
</evidence>
<dbReference type="PRINTS" id="PR00080">
    <property type="entry name" value="SDRFAMILY"/>
</dbReference>
<proteinExistence type="inferred from homology"/>